<dbReference type="GO" id="GO:0004534">
    <property type="term" value="F:5'-3' RNA exonuclease activity"/>
    <property type="evidence" value="ECO:0007669"/>
    <property type="project" value="TreeGrafter"/>
</dbReference>
<dbReference type="GeneID" id="16574337"/>
<feature type="domain" description="Polymerase/histidinol phosphatase N-terminal" evidence="1">
    <location>
        <begin position="152"/>
        <end position="215"/>
    </location>
</feature>
<dbReference type="InterPro" id="IPR003141">
    <property type="entry name" value="Pol/His_phosphatase_N"/>
</dbReference>
<dbReference type="EMBL" id="CP007493">
    <property type="protein sequence ID" value="AJB41825.1"/>
    <property type="molecule type" value="Genomic_DNA"/>
</dbReference>
<accession>A0A3G1A6Q0</accession>
<dbReference type="InterPro" id="IPR016195">
    <property type="entry name" value="Pol/histidinol_Pase-like"/>
</dbReference>
<dbReference type="PANTHER" id="PTHR42924">
    <property type="entry name" value="EXONUCLEASE"/>
    <property type="match status" value="1"/>
</dbReference>
<dbReference type="InterPro" id="IPR052018">
    <property type="entry name" value="PHP_domain"/>
</dbReference>
<organism evidence="2 3">
    <name type="scientific">Thermofilum adornatum 1505</name>
    <dbReference type="NCBI Taxonomy" id="697581"/>
    <lineage>
        <taxon>Archaea</taxon>
        <taxon>Thermoproteota</taxon>
        <taxon>Thermoprotei</taxon>
        <taxon>Thermofilales</taxon>
        <taxon>Thermofilaceae</taxon>
        <taxon>Thermofilum</taxon>
    </lineage>
</organism>
<dbReference type="STRING" id="697581.TCARB_0773"/>
<dbReference type="GeneID" id="25406204"/>
<evidence type="ECO:0000313" key="3">
    <source>
        <dbReference type="Proteomes" id="UP000266720"/>
    </source>
</evidence>
<dbReference type="CDD" id="cd07432">
    <property type="entry name" value="PHP_HisPPase"/>
    <property type="match status" value="1"/>
</dbReference>
<dbReference type="Gene3D" id="3.20.20.140">
    <property type="entry name" value="Metal-dependent hydrolases"/>
    <property type="match status" value="1"/>
</dbReference>
<dbReference type="Proteomes" id="UP000266720">
    <property type="component" value="Chromosome"/>
</dbReference>
<dbReference type="KEGG" id="tcb:TCARB_0773"/>
<dbReference type="SMART" id="SM00481">
    <property type="entry name" value="POLIIIAc"/>
    <property type="match status" value="1"/>
</dbReference>
<name>A0A3G1A6Q0_9CREN</name>
<sequence>MSISRLDLRGTISPQDKEKSDFLLIPMDVPSGVKSIVIEYSYRAKDTGVCEIDIGLFSPGRVDFPAEPEAFRGWSGTAKKKIVVGERYATPGYLPGEVKPGTWHIVLGLYKVPSCGCDYAISVDMRGFEEEYTYRRTTSTSVPYGGVRWYKGDLHTHSVHSDGDAEVWEIAEKAREKGLDFVALTDHNTISHVRECLEIGGPVKIFPGMEITTYYGHMNLFGVRKWIDFRARTESDMTKIIELAEKYGYIASINHPKPDYPWLLGNWEKVWVMEAWQTMWEYFNYLSLRKYVELLSSGRNVVAIGGSDAHKIRHEEGIPRLGEPTTLLYMESLTEEAFLDAIRQGRVVITSGPNGPLIEYEAEGNGKRAGIKTTRIIARADKLRVKVEGGNNSLLLFLTARGPIKVDLIEDNLYTKDIPIMLTTEDVFALPLLMDPDYPTDDPLSEEAVVKAMANPLLLKETR</sequence>
<dbReference type="AlphaFoldDB" id="A0A3G1A6Q0"/>
<dbReference type="SUPFAM" id="SSF89550">
    <property type="entry name" value="PHP domain-like"/>
    <property type="match status" value="1"/>
</dbReference>
<dbReference type="NCBIfam" id="NF038032">
    <property type="entry name" value="CehA_McbA_metalo"/>
    <property type="match status" value="1"/>
</dbReference>
<reference evidence="3" key="1">
    <citation type="book" date="2010" name="EXTREMOPHILES" publisher="0:0-0">
        <title>Complete genome sequences of ten hyperthermophilic archaea reveal their metabolic capabilities and possible ecological roles.</title>
        <editorList>
            <person name="?"/>
        </editorList>
        <authorList>
            <person name="Ravin N.V."/>
            <person name="Mardanov A.V."/>
            <person name="Bonch-Osmolovskaya E.A."/>
            <person name="Skryabin K.G."/>
        </authorList>
    </citation>
    <scope>NUCLEOTIDE SEQUENCE [LARGE SCALE GENOMIC DNA]</scope>
    <source>
        <strain evidence="3">1505</strain>
    </source>
</reference>
<dbReference type="InterPro" id="IPR004013">
    <property type="entry name" value="PHP_dom"/>
</dbReference>
<gene>
    <name evidence="2" type="ORF">TCARB_0773</name>
</gene>
<proteinExistence type="predicted"/>
<evidence type="ECO:0000313" key="2">
    <source>
        <dbReference type="EMBL" id="AJB41825.1"/>
    </source>
</evidence>
<dbReference type="GO" id="GO:0035312">
    <property type="term" value="F:5'-3' DNA exonuclease activity"/>
    <property type="evidence" value="ECO:0007669"/>
    <property type="project" value="TreeGrafter"/>
</dbReference>
<dbReference type="Pfam" id="PF02811">
    <property type="entry name" value="PHP"/>
    <property type="match status" value="1"/>
</dbReference>
<evidence type="ECO:0000259" key="1">
    <source>
        <dbReference type="SMART" id="SM00481"/>
    </source>
</evidence>
<dbReference type="RefSeq" id="WP_020963338.1">
    <property type="nucleotide sequence ID" value="NZ_CP007493.1"/>
</dbReference>
<protein>
    <recommendedName>
        <fullName evidence="1">Polymerase/histidinol phosphatase N-terminal domain-containing protein</fullName>
    </recommendedName>
</protein>
<dbReference type="PANTHER" id="PTHR42924:SF3">
    <property type="entry name" value="POLYMERASE_HISTIDINOL PHOSPHATASE N-TERMINAL DOMAIN-CONTAINING PROTEIN"/>
    <property type="match status" value="1"/>
</dbReference>